<evidence type="ECO:0000313" key="3">
    <source>
        <dbReference type="EMBL" id="AEV26645.1"/>
    </source>
</evidence>
<dbReference type="OrthoDB" id="8722129at2"/>
<dbReference type="Proteomes" id="UP000005633">
    <property type="component" value="Chromosome"/>
</dbReference>
<evidence type="ECO:0000313" key="4">
    <source>
        <dbReference type="Proteomes" id="UP000005633"/>
    </source>
</evidence>
<gene>
    <name evidence="3" type="ordered locus">Dsui_2284</name>
</gene>
<dbReference type="AlphaFoldDB" id="G8QKG2"/>
<organism evidence="3 4">
    <name type="scientific">Azospira oryzae (strain ATCC BAA-33 / DSM 13638 / PS)</name>
    <name type="common">Dechlorosoma suillum</name>
    <dbReference type="NCBI Taxonomy" id="640081"/>
    <lineage>
        <taxon>Bacteria</taxon>
        <taxon>Pseudomonadati</taxon>
        <taxon>Pseudomonadota</taxon>
        <taxon>Betaproteobacteria</taxon>
        <taxon>Rhodocyclales</taxon>
        <taxon>Rhodocyclaceae</taxon>
        <taxon>Azospira</taxon>
    </lineage>
</organism>
<dbReference type="Pfam" id="PF18426">
    <property type="entry name" value="Tli4_C"/>
    <property type="match status" value="1"/>
</dbReference>
<evidence type="ECO:0000259" key="1">
    <source>
        <dbReference type="Pfam" id="PF18426"/>
    </source>
</evidence>
<name>G8QKG2_AZOOP</name>
<dbReference type="Pfam" id="PF18443">
    <property type="entry name" value="Tli4_N"/>
    <property type="match status" value="1"/>
</dbReference>
<feature type="domain" description="Tle cognate immunity protein 4 C-terminal" evidence="1">
    <location>
        <begin position="189"/>
        <end position="357"/>
    </location>
</feature>
<dbReference type="InterPro" id="IPR040761">
    <property type="entry name" value="Tli4_N"/>
</dbReference>
<accession>G8QKG2</accession>
<feature type="domain" description="Tle cognate immunity protein 4 N-terminal" evidence="2">
    <location>
        <begin position="47"/>
        <end position="177"/>
    </location>
</feature>
<evidence type="ECO:0000259" key="2">
    <source>
        <dbReference type="Pfam" id="PF18443"/>
    </source>
</evidence>
<sequence length="359" mass="41130">MTPSLRRVAWAGLFLFIAWAIFKSYALFRIHFPIRDHAMIPPFQEMQTFCVGRYLIDLPKGSVLFRAESSAGGEADADFFADHSVTHSQFLERVQARWAELKELKQDKREVFEKPSERIEAVQDGVVFTFRHTSYYLDEWPGGDKGLQHFYETEGYLWRNNVLYRFSDATTKEEVVSSMKRLGFRQDDEIPSHQGFCGGRSFFPGPPQERESVNFAFRLPTNPPIELRINMPSGRPPKQNLALFNSNDFKASMVRDAKLSIGSMGGEEWITTSTESKFENRYNSSMDAHWYYVKETIQAPLPGELGIHVRMEFDVDTETPPTTFGELPPAKAEGEVGKEEFLALWDGILKTLRPRPGAF</sequence>
<dbReference type="KEGG" id="dsu:Dsui_2284"/>
<dbReference type="InterPro" id="IPR041290">
    <property type="entry name" value="Tli4_C"/>
</dbReference>
<dbReference type="RefSeq" id="WP_014237339.1">
    <property type="nucleotide sequence ID" value="NC_016616.1"/>
</dbReference>
<reference evidence="3 4" key="1">
    <citation type="journal article" date="2012" name="J. Bacteriol.">
        <title>Complete genome sequence of the anaerobic perchlorate-reducing bacterium Azospira suillum strain PS.</title>
        <authorList>
            <person name="Byrne-Bailey K.G."/>
            <person name="Coates J.D."/>
        </authorList>
    </citation>
    <scope>NUCLEOTIDE SEQUENCE [LARGE SCALE GENOMIC DNA]</scope>
    <source>
        <strain evidence="4">ATCC BAA-33 / DSM 13638 / PS</strain>
    </source>
</reference>
<evidence type="ECO:0008006" key="5">
    <source>
        <dbReference type="Google" id="ProtNLM"/>
    </source>
</evidence>
<proteinExistence type="predicted"/>
<dbReference type="HOGENOM" id="CLU_048559_0_0_4"/>
<protein>
    <recommendedName>
        <fullName evidence="5">Tle cognate immunity protein 4 C-terminal domain-containing protein</fullName>
    </recommendedName>
</protein>
<dbReference type="eggNOG" id="COG1562">
    <property type="taxonomic scope" value="Bacteria"/>
</dbReference>
<dbReference type="EMBL" id="CP003153">
    <property type="protein sequence ID" value="AEV26645.1"/>
    <property type="molecule type" value="Genomic_DNA"/>
</dbReference>